<dbReference type="PANTHER" id="PTHR23409:SF21">
    <property type="entry name" value="CAPSID PROTEIN"/>
    <property type="match status" value="1"/>
</dbReference>
<evidence type="ECO:0000313" key="1">
    <source>
        <dbReference type="EMBL" id="KAK7087563.1"/>
    </source>
</evidence>
<name>A0AAN9AII5_9CAEN</name>
<dbReference type="EMBL" id="JBAMIC010004070">
    <property type="protein sequence ID" value="KAK7087563.1"/>
    <property type="molecule type" value="Genomic_DNA"/>
</dbReference>
<dbReference type="GO" id="GO:0004748">
    <property type="term" value="F:ribonucleoside-diphosphate reductase activity, thioredoxin disulfide as acceptor"/>
    <property type="evidence" value="ECO:0007669"/>
    <property type="project" value="TreeGrafter"/>
</dbReference>
<dbReference type="GO" id="GO:0009263">
    <property type="term" value="P:deoxyribonucleotide biosynthetic process"/>
    <property type="evidence" value="ECO:0007669"/>
    <property type="project" value="InterPro"/>
</dbReference>
<protein>
    <submittedName>
        <fullName evidence="1">Uncharacterized protein</fullName>
    </submittedName>
</protein>
<dbReference type="GO" id="GO:0005829">
    <property type="term" value="C:cytosol"/>
    <property type="evidence" value="ECO:0007669"/>
    <property type="project" value="TreeGrafter"/>
</dbReference>
<keyword evidence="2" id="KW-1185">Reference proteome</keyword>
<sequence length="433" mass="48612">MALVHSHSSACVKSELDLFAVPSTQSQIDHGQWVEYHPVATLTDQGPLEFYVAGTGDDYIDLANTLLVVSLKITNQDGSNLAEGANVGPTNLFLHSLFSQVDLNLNEKLVSSSTNTYPYRAYIETLLSYGPAAKASHLTAALWAKDTAGHMHTGQNDGFTARSRWTASSQSVELMGRLHGDLFFQERYLINGVNMRIRLVRSKDSFSLMSGAVNPNFKVKLQSAVLYIRKVKLQPSVQLAHIKALEKTTVKYPIRRVETKIFSVSNGNLTVNQENLFLGQLPRRVVIGCVDNEAFNGSYPRNPFEFQHHSINFLALYVDGMQVPAKPLQPDFDERHFVRSYLSLFLGTGRLHQDEGNDISIDDYDKGYTLFAFDLTPDLSNQGHFELIKEGNVRLEMHFAKALPRTINIIVYAEFDNIIEIDRSRNVLFDYSA</sequence>
<dbReference type="InterPro" id="IPR000358">
    <property type="entry name" value="RNR_small_fam"/>
</dbReference>
<organism evidence="1 2">
    <name type="scientific">Littorina saxatilis</name>
    <dbReference type="NCBI Taxonomy" id="31220"/>
    <lineage>
        <taxon>Eukaryota</taxon>
        <taxon>Metazoa</taxon>
        <taxon>Spiralia</taxon>
        <taxon>Lophotrochozoa</taxon>
        <taxon>Mollusca</taxon>
        <taxon>Gastropoda</taxon>
        <taxon>Caenogastropoda</taxon>
        <taxon>Littorinimorpha</taxon>
        <taxon>Littorinoidea</taxon>
        <taxon>Littorinidae</taxon>
        <taxon>Littorina</taxon>
    </lineage>
</organism>
<gene>
    <name evidence="1" type="ORF">V1264_021596</name>
</gene>
<proteinExistence type="predicted"/>
<dbReference type="Proteomes" id="UP001374579">
    <property type="component" value="Unassembled WGS sequence"/>
</dbReference>
<evidence type="ECO:0000313" key="2">
    <source>
        <dbReference type="Proteomes" id="UP001374579"/>
    </source>
</evidence>
<accession>A0AAN9AII5</accession>
<dbReference type="AlphaFoldDB" id="A0AAN9AII5"/>
<comment type="caution">
    <text evidence="1">The sequence shown here is derived from an EMBL/GenBank/DDBJ whole genome shotgun (WGS) entry which is preliminary data.</text>
</comment>
<reference evidence="1 2" key="1">
    <citation type="submission" date="2024-02" db="EMBL/GenBank/DDBJ databases">
        <title>Chromosome-scale genome assembly of the rough periwinkle Littorina saxatilis.</title>
        <authorList>
            <person name="De Jode A."/>
            <person name="Faria R."/>
            <person name="Formenti G."/>
            <person name="Sims Y."/>
            <person name="Smith T.P."/>
            <person name="Tracey A."/>
            <person name="Wood J.M.D."/>
            <person name="Zagrodzka Z.B."/>
            <person name="Johannesson K."/>
            <person name="Butlin R.K."/>
            <person name="Leder E.H."/>
        </authorList>
    </citation>
    <scope>NUCLEOTIDE SEQUENCE [LARGE SCALE GENOMIC DNA]</scope>
    <source>
        <strain evidence="1">Snail1</strain>
        <tissue evidence="1">Muscle</tissue>
    </source>
</reference>
<dbReference type="PANTHER" id="PTHR23409">
    <property type="entry name" value="RIBONUCLEOSIDE-DIPHOSPHATE REDUCTASE SMALL CHAIN"/>
    <property type="match status" value="1"/>
</dbReference>